<accession>A0ABQ2Z7N6</accession>
<sequence>MKLCVHCSNLTAFPGRTLRLRWQSLPHGDTETTTLGENVKTGQLVKKAAAVLVPGVSLAVFALPGTAAAASASAPSDVRAAQGSYELHGLRGLCGIPVKVVDRLPVCHRVNGWQ</sequence>
<evidence type="ECO:0000313" key="2">
    <source>
        <dbReference type="Proteomes" id="UP000659223"/>
    </source>
</evidence>
<proteinExistence type="predicted"/>
<protein>
    <submittedName>
        <fullName evidence="1">Uncharacterized protein</fullName>
    </submittedName>
</protein>
<dbReference type="EMBL" id="BMUT01000016">
    <property type="protein sequence ID" value="GGY05161.1"/>
    <property type="molecule type" value="Genomic_DNA"/>
</dbReference>
<name>A0ABQ2Z7N6_9ACTN</name>
<comment type="caution">
    <text evidence="1">The sequence shown here is derived from an EMBL/GenBank/DDBJ whole genome shotgun (WGS) entry which is preliminary data.</text>
</comment>
<reference evidence="2" key="1">
    <citation type="journal article" date="2019" name="Int. J. Syst. Evol. Microbiol.">
        <title>The Global Catalogue of Microorganisms (GCM) 10K type strain sequencing project: providing services to taxonomists for standard genome sequencing and annotation.</title>
        <authorList>
            <consortium name="The Broad Institute Genomics Platform"/>
            <consortium name="The Broad Institute Genome Sequencing Center for Infectious Disease"/>
            <person name="Wu L."/>
            <person name="Ma J."/>
        </authorList>
    </citation>
    <scope>NUCLEOTIDE SEQUENCE [LARGE SCALE GENOMIC DNA]</scope>
    <source>
        <strain evidence="2">JCM 4586</strain>
    </source>
</reference>
<keyword evidence="2" id="KW-1185">Reference proteome</keyword>
<evidence type="ECO:0000313" key="1">
    <source>
        <dbReference type="EMBL" id="GGY05161.1"/>
    </source>
</evidence>
<organism evidence="1 2">
    <name type="scientific">Streptomyces hiroshimensis</name>
    <dbReference type="NCBI Taxonomy" id="66424"/>
    <lineage>
        <taxon>Bacteria</taxon>
        <taxon>Bacillati</taxon>
        <taxon>Actinomycetota</taxon>
        <taxon>Actinomycetes</taxon>
        <taxon>Kitasatosporales</taxon>
        <taxon>Streptomycetaceae</taxon>
        <taxon>Streptomyces</taxon>
    </lineage>
</organism>
<dbReference type="Proteomes" id="UP000659223">
    <property type="component" value="Unassembled WGS sequence"/>
</dbReference>
<gene>
    <name evidence="1" type="ORF">GCM10010324_59900</name>
</gene>